<keyword evidence="9" id="KW-1185">Reference proteome</keyword>
<dbReference type="SMART" id="SM00409">
    <property type="entry name" value="IG"/>
    <property type="match status" value="1"/>
</dbReference>
<proteinExistence type="predicted"/>
<gene>
    <name evidence="8" type="ORF">MCOR_45773</name>
</gene>
<reference evidence="8 9" key="1">
    <citation type="submission" date="2020-06" db="EMBL/GenBank/DDBJ databases">
        <authorList>
            <person name="Li R."/>
            <person name="Bekaert M."/>
        </authorList>
    </citation>
    <scope>NUCLEOTIDE SEQUENCE [LARGE SCALE GENOMIC DNA]</scope>
    <source>
        <strain evidence="9">wild</strain>
    </source>
</reference>
<keyword evidence="4" id="KW-0325">Glycoprotein</keyword>
<feature type="region of interest" description="Disordered" evidence="6">
    <location>
        <begin position="1"/>
        <end position="27"/>
    </location>
</feature>
<dbReference type="GO" id="GO:0098609">
    <property type="term" value="P:cell-cell adhesion"/>
    <property type="evidence" value="ECO:0007669"/>
    <property type="project" value="TreeGrafter"/>
</dbReference>
<dbReference type="PANTHER" id="PTHR11640:SF31">
    <property type="entry name" value="IRREGULAR CHIASM C-ROUGHEST PROTEIN-RELATED"/>
    <property type="match status" value="1"/>
</dbReference>
<evidence type="ECO:0000256" key="6">
    <source>
        <dbReference type="SAM" id="MobiDB-lite"/>
    </source>
</evidence>
<dbReference type="InterPro" id="IPR007110">
    <property type="entry name" value="Ig-like_dom"/>
</dbReference>
<evidence type="ECO:0000313" key="8">
    <source>
        <dbReference type="EMBL" id="CAC5412798.1"/>
    </source>
</evidence>
<evidence type="ECO:0000256" key="5">
    <source>
        <dbReference type="ARBA" id="ARBA00023319"/>
    </source>
</evidence>
<dbReference type="SUPFAM" id="SSF48726">
    <property type="entry name" value="Immunoglobulin"/>
    <property type="match status" value="2"/>
</dbReference>
<protein>
    <submittedName>
        <fullName evidence="8">ROBO1</fullName>
    </submittedName>
</protein>
<evidence type="ECO:0000256" key="3">
    <source>
        <dbReference type="ARBA" id="ARBA00023157"/>
    </source>
</evidence>
<dbReference type="OrthoDB" id="8825892at2759"/>
<dbReference type="InterPro" id="IPR003599">
    <property type="entry name" value="Ig_sub"/>
</dbReference>
<dbReference type="EMBL" id="CACVKT020008097">
    <property type="protein sequence ID" value="CAC5412798.1"/>
    <property type="molecule type" value="Genomic_DNA"/>
</dbReference>
<dbReference type="InterPro" id="IPR051275">
    <property type="entry name" value="Cell_adhesion_signaling"/>
</dbReference>
<dbReference type="PROSITE" id="PS00290">
    <property type="entry name" value="IG_MHC"/>
    <property type="match status" value="1"/>
</dbReference>
<dbReference type="GO" id="GO:0050839">
    <property type="term" value="F:cell adhesion molecule binding"/>
    <property type="evidence" value="ECO:0007669"/>
    <property type="project" value="TreeGrafter"/>
</dbReference>
<evidence type="ECO:0000256" key="2">
    <source>
        <dbReference type="ARBA" id="ARBA00023136"/>
    </source>
</evidence>
<comment type="subcellular location">
    <subcellularLocation>
        <location evidence="1">Membrane</location>
        <topology evidence="1">Single-pass type I membrane protein</topology>
    </subcellularLocation>
</comment>
<accession>A0A6J8DYG4</accession>
<dbReference type="InterPro" id="IPR013783">
    <property type="entry name" value="Ig-like_fold"/>
</dbReference>
<keyword evidence="3" id="KW-1015">Disulfide bond</keyword>
<evidence type="ECO:0000256" key="1">
    <source>
        <dbReference type="ARBA" id="ARBA00004479"/>
    </source>
</evidence>
<dbReference type="InterPro" id="IPR003006">
    <property type="entry name" value="Ig/MHC_CS"/>
</dbReference>
<dbReference type="PANTHER" id="PTHR11640">
    <property type="entry name" value="NEPHRIN"/>
    <property type="match status" value="1"/>
</dbReference>
<keyword evidence="2" id="KW-0472">Membrane</keyword>
<feature type="domain" description="Ig-like" evidence="7">
    <location>
        <begin position="127"/>
        <end position="233"/>
    </location>
</feature>
<dbReference type="GO" id="GO:0005886">
    <property type="term" value="C:plasma membrane"/>
    <property type="evidence" value="ECO:0007669"/>
    <property type="project" value="TreeGrafter"/>
</dbReference>
<dbReference type="InterPro" id="IPR036179">
    <property type="entry name" value="Ig-like_dom_sf"/>
</dbReference>
<dbReference type="Gene3D" id="2.60.40.10">
    <property type="entry name" value="Immunoglobulins"/>
    <property type="match status" value="2"/>
</dbReference>
<evidence type="ECO:0000259" key="7">
    <source>
        <dbReference type="PROSITE" id="PS50835"/>
    </source>
</evidence>
<feature type="domain" description="Ig-like" evidence="7">
    <location>
        <begin position="33"/>
        <end position="120"/>
    </location>
</feature>
<dbReference type="AlphaFoldDB" id="A0A6J8DYG4"/>
<dbReference type="PROSITE" id="PS50835">
    <property type="entry name" value="IG_LIKE"/>
    <property type="match status" value="2"/>
</dbReference>
<dbReference type="GO" id="GO:0005911">
    <property type="term" value="C:cell-cell junction"/>
    <property type="evidence" value="ECO:0007669"/>
    <property type="project" value="TreeGrafter"/>
</dbReference>
<dbReference type="Proteomes" id="UP000507470">
    <property type="component" value="Unassembled WGS sequence"/>
</dbReference>
<keyword evidence="5" id="KW-0393">Immunoglobulin domain</keyword>
<evidence type="ECO:0000313" key="9">
    <source>
        <dbReference type="Proteomes" id="UP000507470"/>
    </source>
</evidence>
<sequence length="289" mass="33177">MRRTGHRSSTAVRKYKRASDEMRANVSHILDPPKPIQENCQILKEISDNSTTPEKRLCTERGIPRSKIIWYHGKKKLTMNKDDSEMAYYSLILNRNHNEQIYTCIAEHDMLRTPLNQSITLNILYHPRVQWLWPKGPVSVGHHVNLSCSYYSNPLDAEILWTKNCQNVDSSQSIVTKIAVENHRNLTEVEDMTKYVHGVTAIMIENVTRTDAGAYTCNVINTEGSASETLYLVVQVPQGEVVRHSPIEIEMQEVSNNEEDVHEGSRNLPSCPKFYRICRIQLPMTDKVI</sequence>
<name>A0A6J8DYG4_MYTCO</name>
<evidence type="ECO:0000256" key="4">
    <source>
        <dbReference type="ARBA" id="ARBA00023180"/>
    </source>
</evidence>
<organism evidence="8 9">
    <name type="scientific">Mytilus coruscus</name>
    <name type="common">Sea mussel</name>
    <dbReference type="NCBI Taxonomy" id="42192"/>
    <lineage>
        <taxon>Eukaryota</taxon>
        <taxon>Metazoa</taxon>
        <taxon>Spiralia</taxon>
        <taxon>Lophotrochozoa</taxon>
        <taxon>Mollusca</taxon>
        <taxon>Bivalvia</taxon>
        <taxon>Autobranchia</taxon>
        <taxon>Pteriomorphia</taxon>
        <taxon>Mytilida</taxon>
        <taxon>Mytiloidea</taxon>
        <taxon>Mytilidae</taxon>
        <taxon>Mytilinae</taxon>
        <taxon>Mytilus</taxon>
    </lineage>
</organism>
<dbReference type="Pfam" id="PF13927">
    <property type="entry name" value="Ig_3"/>
    <property type="match status" value="1"/>
</dbReference>